<keyword evidence="2 5" id="KW-0812">Transmembrane</keyword>
<evidence type="ECO:0000256" key="2">
    <source>
        <dbReference type="ARBA" id="ARBA00022692"/>
    </source>
</evidence>
<dbReference type="GO" id="GO:0033281">
    <property type="term" value="C:TAT protein transport complex"/>
    <property type="evidence" value="ECO:0007669"/>
    <property type="project" value="UniProtKB-UniRule"/>
</dbReference>
<comment type="similarity">
    <text evidence="5">Belongs to the TatC family.</text>
</comment>
<evidence type="ECO:0000313" key="6">
    <source>
        <dbReference type="EMBL" id="OTG64703.1"/>
    </source>
</evidence>
<reference evidence="6 7" key="1">
    <citation type="submission" date="2017-04" db="EMBL/GenBank/DDBJ databases">
        <title>High diversity of culturable Acinetobacter species in natural soil and water ecosystems.</title>
        <authorList>
            <person name="Nemec A."/>
            <person name="Radolfova-Krizova L."/>
        </authorList>
    </citation>
    <scope>NUCLEOTIDE SEQUENCE [LARGE SCALE GENOMIC DNA]</scope>
    <source>
        <strain evidence="6 7">ANC 4999</strain>
    </source>
</reference>
<dbReference type="GO" id="GO:0065002">
    <property type="term" value="P:intracellular protein transmembrane transport"/>
    <property type="evidence" value="ECO:0007669"/>
    <property type="project" value="TreeGrafter"/>
</dbReference>
<feature type="transmembrane region" description="Helical" evidence="5">
    <location>
        <begin position="38"/>
        <end position="56"/>
    </location>
</feature>
<keyword evidence="4 5" id="KW-0472">Membrane</keyword>
<comment type="function">
    <text evidence="5">Part of the twin-arginine translocation (Tat) system that transports large folded proteins containing a characteristic twin-arginine motif in their signal peptide across membranes. Together with TatB, TatC is part of a receptor directly interacting with Tat signal peptides.</text>
</comment>
<comment type="subcellular location">
    <subcellularLocation>
        <location evidence="5">Cell membrane</location>
        <topology evidence="5">Multi-pass membrane protein</topology>
    </subcellularLocation>
    <subcellularLocation>
        <location evidence="1">Membrane</location>
        <topology evidence="1">Multi-pass membrane protein</topology>
    </subcellularLocation>
</comment>
<dbReference type="PRINTS" id="PR01840">
    <property type="entry name" value="TATCFAMILY"/>
</dbReference>
<dbReference type="OrthoDB" id="9777044at2"/>
<evidence type="ECO:0000256" key="4">
    <source>
        <dbReference type="ARBA" id="ARBA00023136"/>
    </source>
</evidence>
<keyword evidence="5" id="KW-0653">Protein transport</keyword>
<dbReference type="PANTHER" id="PTHR30371">
    <property type="entry name" value="SEC-INDEPENDENT PROTEIN TRANSLOCASE PROTEIN TATC"/>
    <property type="match status" value="1"/>
</dbReference>
<evidence type="ECO:0000256" key="1">
    <source>
        <dbReference type="ARBA" id="ARBA00004141"/>
    </source>
</evidence>
<gene>
    <name evidence="5" type="primary">tatC</name>
    <name evidence="6" type="ORF">B9T28_10890</name>
</gene>
<dbReference type="PANTHER" id="PTHR30371:SF0">
    <property type="entry name" value="SEC-INDEPENDENT PROTEIN TRANSLOCASE PROTEIN TATC, CHLOROPLASTIC-RELATED"/>
    <property type="match status" value="1"/>
</dbReference>
<dbReference type="Pfam" id="PF00902">
    <property type="entry name" value="TatC"/>
    <property type="match status" value="1"/>
</dbReference>
<protein>
    <recommendedName>
        <fullName evidence="5">Sec-independent protein translocase protein TatC</fullName>
    </recommendedName>
</protein>
<keyword evidence="5" id="KW-0813">Transport</keyword>
<dbReference type="STRING" id="1977882.B9T28_10890"/>
<comment type="caution">
    <text evidence="6">The sequence shown here is derived from an EMBL/GenBank/DDBJ whole genome shotgun (WGS) entry which is preliminary data.</text>
</comment>
<dbReference type="Proteomes" id="UP000242765">
    <property type="component" value="Unassembled WGS sequence"/>
</dbReference>
<dbReference type="HAMAP" id="MF_00902">
    <property type="entry name" value="TatC"/>
    <property type="match status" value="1"/>
</dbReference>
<feature type="transmembrane region" description="Helical" evidence="5">
    <location>
        <begin position="94"/>
        <end position="113"/>
    </location>
</feature>
<keyword evidence="5" id="KW-1003">Cell membrane</keyword>
<comment type="caution">
    <text evidence="5">Lacks conserved residue(s) required for the propagation of feature annotation.</text>
</comment>
<keyword evidence="5" id="KW-0811">Translocation</keyword>
<sequence>MTTSLSPQLQNPSNPTEEPIQLEAMPITKHLMVLRQHLFKIVGIFIVIFFCLLPFANKTYSTLSEPLRAQLPLNSTMIATDVTATFMAPFKLNFFIALMLAMPFVIYQIWAFLKPALYEKEKNLAFPLLFGSIFLFYSGIAFAYFVALPSILHFFMSVSPDTVAPMTDINSYLAFCLKLFLVFGVTFEIPIITLVLILIGFVTTKTLAEKRRFIIVGCFFIAMFMTPPDAISMIMLAVPMWLLFEIGLLLGKILEQRKTAEI</sequence>
<evidence type="ECO:0000256" key="3">
    <source>
        <dbReference type="ARBA" id="ARBA00022989"/>
    </source>
</evidence>
<dbReference type="AlphaFoldDB" id="A0A1Y3CHR8"/>
<name>A0A1Y3CHR8_9GAMM</name>
<dbReference type="InterPro" id="IPR002033">
    <property type="entry name" value="TatC"/>
</dbReference>
<dbReference type="GO" id="GO:0043953">
    <property type="term" value="P:protein transport by the Tat complex"/>
    <property type="evidence" value="ECO:0007669"/>
    <property type="project" value="UniProtKB-UniRule"/>
</dbReference>
<comment type="subunit">
    <text evidence="5">The Tat system comprises two distinct complexes: a TatABC complex, containing multiple copies of TatA, TatB and TatC subunits, and a separate TatA complex, containing only TatA subunits. Substrates initially bind to the TatABC complex, which probably triggers association of the separate TatA complex to form the active translocon.</text>
</comment>
<dbReference type="GO" id="GO:0009977">
    <property type="term" value="F:proton motive force dependent protein transmembrane transporter activity"/>
    <property type="evidence" value="ECO:0007669"/>
    <property type="project" value="TreeGrafter"/>
</dbReference>
<dbReference type="NCBIfam" id="TIGR00945">
    <property type="entry name" value="tatC"/>
    <property type="match status" value="1"/>
</dbReference>
<keyword evidence="3 5" id="KW-1133">Transmembrane helix</keyword>
<evidence type="ECO:0000313" key="7">
    <source>
        <dbReference type="Proteomes" id="UP000242765"/>
    </source>
</evidence>
<proteinExistence type="inferred from homology"/>
<feature type="transmembrane region" description="Helical" evidence="5">
    <location>
        <begin position="172"/>
        <end position="199"/>
    </location>
</feature>
<accession>A0A1Y3CHR8</accession>
<evidence type="ECO:0000256" key="5">
    <source>
        <dbReference type="HAMAP-Rule" id="MF_00902"/>
    </source>
</evidence>
<dbReference type="EMBL" id="NEGB01000006">
    <property type="protein sequence ID" value="OTG64703.1"/>
    <property type="molecule type" value="Genomic_DNA"/>
</dbReference>
<feature type="transmembrane region" description="Helical" evidence="5">
    <location>
        <begin position="125"/>
        <end position="152"/>
    </location>
</feature>
<feature type="transmembrane region" description="Helical" evidence="5">
    <location>
        <begin position="211"/>
        <end position="227"/>
    </location>
</feature>
<keyword evidence="7" id="KW-1185">Reference proteome</keyword>
<organism evidence="6 7">
    <name type="scientific">Acinetobacter silvestris</name>
    <dbReference type="NCBI Taxonomy" id="1977882"/>
    <lineage>
        <taxon>Bacteria</taxon>
        <taxon>Pseudomonadati</taxon>
        <taxon>Pseudomonadota</taxon>
        <taxon>Gammaproteobacteria</taxon>
        <taxon>Moraxellales</taxon>
        <taxon>Moraxellaceae</taxon>
        <taxon>Acinetobacter</taxon>
    </lineage>
</organism>